<sequence length="80" mass="9319">MQQLEFFEIPSPCIGVCESGARGYCTGCFRSREERLHWHSVDDGTKRIIVNACNRRKRAFLAKQNSQKNPDTHFQQDDLF</sequence>
<keyword evidence="2" id="KW-1185">Reference proteome</keyword>
<reference evidence="1 2" key="1">
    <citation type="submission" date="2023-09" db="EMBL/GenBank/DDBJ databases">
        <authorList>
            <person name="Rey-Velasco X."/>
        </authorList>
    </citation>
    <scope>NUCLEOTIDE SEQUENCE [LARGE SCALE GENOMIC DNA]</scope>
    <source>
        <strain evidence="1 2">P117</strain>
    </source>
</reference>
<evidence type="ECO:0000313" key="1">
    <source>
        <dbReference type="EMBL" id="MDT0593523.1"/>
    </source>
</evidence>
<protein>
    <submittedName>
        <fullName evidence="1">DUF1289 domain-containing protein</fullName>
    </submittedName>
</protein>
<organism evidence="1 2">
    <name type="scientific">Glaciecola petra</name>
    <dbReference type="NCBI Taxonomy" id="3075602"/>
    <lineage>
        <taxon>Bacteria</taxon>
        <taxon>Pseudomonadati</taxon>
        <taxon>Pseudomonadota</taxon>
        <taxon>Gammaproteobacteria</taxon>
        <taxon>Alteromonadales</taxon>
        <taxon>Alteromonadaceae</taxon>
        <taxon>Glaciecola</taxon>
    </lineage>
</organism>
<proteinExistence type="predicted"/>
<dbReference type="EMBL" id="JAVRHX010000001">
    <property type="protein sequence ID" value="MDT0593523.1"/>
    <property type="molecule type" value="Genomic_DNA"/>
</dbReference>
<dbReference type="Proteomes" id="UP001253545">
    <property type="component" value="Unassembled WGS sequence"/>
</dbReference>
<evidence type="ECO:0000313" key="2">
    <source>
        <dbReference type="Proteomes" id="UP001253545"/>
    </source>
</evidence>
<dbReference type="RefSeq" id="WP_311367032.1">
    <property type="nucleotide sequence ID" value="NZ_JAVRHX010000001.1"/>
</dbReference>
<dbReference type="PANTHER" id="PTHR35175">
    <property type="entry name" value="DUF1289 DOMAIN-CONTAINING PROTEIN"/>
    <property type="match status" value="1"/>
</dbReference>
<name>A0ABU2ZLL3_9ALTE</name>
<dbReference type="InterPro" id="IPR010710">
    <property type="entry name" value="DUF1289"/>
</dbReference>
<gene>
    <name evidence="1" type="ORF">RM552_01530</name>
</gene>
<dbReference type="Pfam" id="PF06945">
    <property type="entry name" value="DUF1289"/>
    <property type="match status" value="1"/>
</dbReference>
<comment type="caution">
    <text evidence="1">The sequence shown here is derived from an EMBL/GenBank/DDBJ whole genome shotgun (WGS) entry which is preliminary data.</text>
</comment>
<dbReference type="PANTHER" id="PTHR35175:SF1">
    <property type="entry name" value="OXIDOREDUCTASE"/>
    <property type="match status" value="1"/>
</dbReference>
<accession>A0ABU2ZLL3</accession>